<dbReference type="Proteomes" id="UP000019132">
    <property type="component" value="Unassembled WGS sequence"/>
</dbReference>
<sequence length="410" mass="43925">MRGVIADTSSQKLLLANGQRSLAACADSVHGRKLQAQAADRRAATIAQLRIEQRGRRQLDSTTVLATSHKSQLEGVTTEANAKTLFESKIKCILEPEVTQGPYYVSGELIRTDIRERQAGVDLYTELQIIDVNTCEPVENFYLDFWHCNSTGVYSGVVAKGNGDSSDRANINTTFHRGLAPTNAEGLVTFRTIFPGHYAGRAPHIHVLGTHNGNVLKNHTYVGGVAAHVGQIFFDQSLIASVEATTAYVANKQSLTTNDKDRVLAQSAATGFDPFVEYALLGDNIEDGIFSWISIGIDMAISKSVLGAATLTATGGVSNAKNAGTGDNLGGKQPDEGRGLPPADGFANSSTESPASSSPTSPPPKPHHSYLGRNLAILFLCALVFLMSPYNRWIPIPCRPEPAYTPISQS</sequence>
<dbReference type="OMA" id="YVAGEYI"/>
<dbReference type="PANTHER" id="PTHR34315:SF1">
    <property type="entry name" value="INTRADIOL RING-CLEAVAGE DIOXYGENASES DOMAIN-CONTAINING PROTEIN-RELATED"/>
    <property type="match status" value="1"/>
</dbReference>
<dbReference type="InterPro" id="IPR015889">
    <property type="entry name" value="Intradiol_dOase_core"/>
</dbReference>
<evidence type="ECO:0000256" key="1">
    <source>
        <dbReference type="SAM" id="MobiDB-lite"/>
    </source>
</evidence>
<evidence type="ECO:0000313" key="2">
    <source>
        <dbReference type="EnsemblProtists" id="PYU1_T014658"/>
    </source>
</evidence>
<name>K3XBQ9_GLOUD</name>
<dbReference type="AlphaFoldDB" id="K3XBQ9"/>
<reference evidence="3" key="1">
    <citation type="journal article" date="2010" name="Genome Biol.">
        <title>Genome sequence of the necrotrophic plant pathogen Pythium ultimum reveals original pathogenicity mechanisms and effector repertoire.</title>
        <authorList>
            <person name="Levesque C.A."/>
            <person name="Brouwer H."/>
            <person name="Cano L."/>
            <person name="Hamilton J.P."/>
            <person name="Holt C."/>
            <person name="Huitema E."/>
            <person name="Raffaele S."/>
            <person name="Robideau G.P."/>
            <person name="Thines M."/>
            <person name="Win J."/>
            <person name="Zerillo M.M."/>
            <person name="Beakes G.W."/>
            <person name="Boore J.L."/>
            <person name="Busam D."/>
            <person name="Dumas B."/>
            <person name="Ferriera S."/>
            <person name="Fuerstenberg S.I."/>
            <person name="Gachon C.M."/>
            <person name="Gaulin E."/>
            <person name="Govers F."/>
            <person name="Grenville-Briggs L."/>
            <person name="Horner N."/>
            <person name="Hostetler J."/>
            <person name="Jiang R.H."/>
            <person name="Johnson J."/>
            <person name="Krajaejun T."/>
            <person name="Lin H."/>
            <person name="Meijer H.J."/>
            <person name="Moore B."/>
            <person name="Morris P."/>
            <person name="Phuntmart V."/>
            <person name="Puiu D."/>
            <person name="Shetty J."/>
            <person name="Stajich J.E."/>
            <person name="Tripathy S."/>
            <person name="Wawra S."/>
            <person name="van West P."/>
            <person name="Whitty B.R."/>
            <person name="Coutinho P.M."/>
            <person name="Henrissat B."/>
            <person name="Martin F."/>
            <person name="Thomas P.D."/>
            <person name="Tyler B.M."/>
            <person name="De Vries R.P."/>
            <person name="Kamoun S."/>
            <person name="Yandell M."/>
            <person name="Tisserat N."/>
            <person name="Buell C.R."/>
        </authorList>
    </citation>
    <scope>NUCLEOTIDE SEQUENCE</scope>
    <source>
        <strain evidence="3">DAOM:BR144</strain>
    </source>
</reference>
<evidence type="ECO:0000313" key="3">
    <source>
        <dbReference type="Proteomes" id="UP000019132"/>
    </source>
</evidence>
<dbReference type="HOGENOM" id="CLU_027719_0_1_1"/>
<dbReference type="PANTHER" id="PTHR34315">
    <property type="match status" value="1"/>
</dbReference>
<dbReference type="CDD" id="cd03457">
    <property type="entry name" value="intradiol_dioxygenase_like"/>
    <property type="match status" value="1"/>
</dbReference>
<dbReference type="EnsemblProtists" id="PYU1_T014658">
    <property type="protein sequence ID" value="PYU1_T014658"/>
    <property type="gene ID" value="PYU1_G014627"/>
</dbReference>
<keyword evidence="3" id="KW-1185">Reference proteome</keyword>
<accession>K3XBQ9</accession>
<reference evidence="3" key="2">
    <citation type="submission" date="2010-04" db="EMBL/GenBank/DDBJ databases">
        <authorList>
            <person name="Buell R."/>
            <person name="Hamilton J."/>
            <person name="Hostetler J."/>
        </authorList>
    </citation>
    <scope>NUCLEOTIDE SEQUENCE [LARGE SCALE GENOMIC DNA]</scope>
    <source>
        <strain evidence="3">DAOM:BR144</strain>
    </source>
</reference>
<dbReference type="SUPFAM" id="SSF49482">
    <property type="entry name" value="Aromatic compound dioxygenase"/>
    <property type="match status" value="1"/>
</dbReference>
<dbReference type="VEuPathDB" id="FungiDB:PYU1_G014627"/>
<feature type="region of interest" description="Disordered" evidence="1">
    <location>
        <begin position="317"/>
        <end position="367"/>
    </location>
</feature>
<proteinExistence type="predicted"/>
<dbReference type="GO" id="GO:0016702">
    <property type="term" value="F:oxidoreductase activity, acting on single donors with incorporation of molecular oxygen, incorporation of two atoms of oxygen"/>
    <property type="evidence" value="ECO:0007669"/>
    <property type="project" value="InterPro"/>
</dbReference>
<dbReference type="EMBL" id="GL376587">
    <property type="status" value="NOT_ANNOTATED_CDS"/>
    <property type="molecule type" value="Genomic_DNA"/>
</dbReference>
<dbReference type="GO" id="GO:0008199">
    <property type="term" value="F:ferric iron binding"/>
    <property type="evidence" value="ECO:0007669"/>
    <property type="project" value="InterPro"/>
</dbReference>
<dbReference type="InParanoid" id="K3XBQ9"/>
<protein>
    <submittedName>
        <fullName evidence="2">Uncharacterized protein</fullName>
    </submittedName>
</protein>
<organism evidence="2 3">
    <name type="scientific">Globisporangium ultimum (strain ATCC 200006 / CBS 805.95 / DAOM BR144)</name>
    <name type="common">Pythium ultimum</name>
    <dbReference type="NCBI Taxonomy" id="431595"/>
    <lineage>
        <taxon>Eukaryota</taxon>
        <taxon>Sar</taxon>
        <taxon>Stramenopiles</taxon>
        <taxon>Oomycota</taxon>
        <taxon>Peronosporomycetes</taxon>
        <taxon>Pythiales</taxon>
        <taxon>Pythiaceae</taxon>
        <taxon>Globisporangium</taxon>
    </lineage>
</organism>
<dbReference type="STRING" id="431595.K3XBQ9"/>
<reference evidence="2" key="3">
    <citation type="submission" date="2015-02" db="UniProtKB">
        <authorList>
            <consortium name="EnsemblProtists"/>
        </authorList>
    </citation>
    <scope>IDENTIFICATION</scope>
    <source>
        <strain evidence="2">DAOM BR144</strain>
    </source>
</reference>
<feature type="compositionally biased region" description="Low complexity" evidence="1">
    <location>
        <begin position="349"/>
        <end position="359"/>
    </location>
</feature>
<dbReference type="Gene3D" id="2.60.130.10">
    <property type="entry name" value="Aromatic compound dioxygenase"/>
    <property type="match status" value="1"/>
</dbReference>
<dbReference type="eggNOG" id="ENOG502QWMN">
    <property type="taxonomic scope" value="Eukaryota"/>
</dbReference>